<sequence length="61" mass="6276">WLQKHTSPNPNGHPNSRSVRSTAAPAVAGREAICVTLTSAASVCASLPTRGFCPAFAKRAG</sequence>
<evidence type="ECO:0000256" key="1">
    <source>
        <dbReference type="SAM" id="MobiDB-lite"/>
    </source>
</evidence>
<feature type="region of interest" description="Disordered" evidence="1">
    <location>
        <begin position="1"/>
        <end position="23"/>
    </location>
</feature>
<evidence type="ECO:0000313" key="2">
    <source>
        <dbReference type="EMBL" id="CAA9552211.1"/>
    </source>
</evidence>
<accession>A0A6J4ULC0</accession>
<proteinExistence type="predicted"/>
<feature type="non-terminal residue" evidence="2">
    <location>
        <position position="61"/>
    </location>
</feature>
<dbReference type="GO" id="GO:0005840">
    <property type="term" value="C:ribosome"/>
    <property type="evidence" value="ECO:0007669"/>
    <property type="project" value="UniProtKB-KW"/>
</dbReference>
<keyword evidence="2" id="KW-0687">Ribonucleoprotein</keyword>
<protein>
    <submittedName>
        <fullName evidence="2">SSU ribosomal protein S14p (S29e) @ SSU ribosomal protein S14p (S29e), zinc-dependent</fullName>
    </submittedName>
</protein>
<dbReference type="EMBL" id="CADCWP010000001">
    <property type="protein sequence ID" value="CAA9552211.1"/>
    <property type="molecule type" value="Genomic_DNA"/>
</dbReference>
<dbReference type="AlphaFoldDB" id="A0A6J4ULC0"/>
<gene>
    <name evidence="2" type="ORF">AVDCRST_MAG86-1524</name>
</gene>
<keyword evidence="2" id="KW-0689">Ribosomal protein</keyword>
<name>A0A6J4ULC0_9DEIN</name>
<reference evidence="2" key="1">
    <citation type="submission" date="2020-02" db="EMBL/GenBank/DDBJ databases">
        <authorList>
            <person name="Meier V. D."/>
        </authorList>
    </citation>
    <scope>NUCLEOTIDE SEQUENCE</scope>
    <source>
        <strain evidence="2">AVDCRST_MAG86</strain>
    </source>
</reference>
<feature type="compositionally biased region" description="Polar residues" evidence="1">
    <location>
        <begin position="1"/>
        <end position="21"/>
    </location>
</feature>
<organism evidence="2">
    <name type="scientific">uncultured Truepera sp</name>
    <dbReference type="NCBI Taxonomy" id="543023"/>
    <lineage>
        <taxon>Bacteria</taxon>
        <taxon>Thermotogati</taxon>
        <taxon>Deinococcota</taxon>
        <taxon>Deinococci</taxon>
        <taxon>Trueperales</taxon>
        <taxon>Trueperaceae</taxon>
        <taxon>Truepera</taxon>
        <taxon>environmental samples</taxon>
    </lineage>
</organism>
<feature type="non-terminal residue" evidence="2">
    <location>
        <position position="1"/>
    </location>
</feature>